<dbReference type="GO" id="GO:0003677">
    <property type="term" value="F:DNA binding"/>
    <property type="evidence" value="ECO:0007669"/>
    <property type="project" value="UniProtKB-KW"/>
</dbReference>
<dbReference type="EMBL" id="SMKS01000029">
    <property type="protein sequence ID" value="TDD04591.1"/>
    <property type="molecule type" value="Genomic_DNA"/>
</dbReference>
<comment type="caution">
    <text evidence="3">The sequence shown here is derived from an EMBL/GenBank/DDBJ whole genome shotgun (WGS) entry which is preliminary data.</text>
</comment>
<keyword evidence="4" id="KW-1185">Reference proteome</keyword>
<dbReference type="InterPro" id="IPR036894">
    <property type="entry name" value="YbaB-like_sf"/>
</dbReference>
<dbReference type="OrthoDB" id="3696434at2"/>
<name>A0A4R4VI24_9PSEU</name>
<dbReference type="InterPro" id="IPR004401">
    <property type="entry name" value="YbaB/EbfC"/>
</dbReference>
<dbReference type="AlphaFoldDB" id="A0A4R4VI24"/>
<reference evidence="3 4" key="1">
    <citation type="submission" date="2019-03" db="EMBL/GenBank/DDBJ databases">
        <title>Draft genome sequences of novel Actinobacteria.</title>
        <authorList>
            <person name="Sahin N."/>
            <person name="Ay H."/>
            <person name="Saygin H."/>
        </authorList>
    </citation>
    <scope>NUCLEOTIDE SEQUENCE [LARGE SCALE GENOMIC DNA]</scope>
    <source>
        <strain evidence="3 4">16K309</strain>
    </source>
</reference>
<dbReference type="Pfam" id="PF02575">
    <property type="entry name" value="YbaB_DNA_bd"/>
    <property type="match status" value="1"/>
</dbReference>
<keyword evidence="3" id="KW-0238">DNA-binding</keyword>
<accession>A0A4R4VI24</accession>
<evidence type="ECO:0000313" key="4">
    <source>
        <dbReference type="Proteomes" id="UP000295674"/>
    </source>
</evidence>
<dbReference type="Proteomes" id="UP000295674">
    <property type="component" value="Unassembled WGS sequence"/>
</dbReference>
<feature type="compositionally biased region" description="Basic and acidic residues" evidence="2">
    <location>
        <begin position="144"/>
        <end position="156"/>
    </location>
</feature>
<dbReference type="SUPFAM" id="SSF82607">
    <property type="entry name" value="YbaB-like"/>
    <property type="match status" value="1"/>
</dbReference>
<gene>
    <name evidence="3" type="ORF">E1181_17255</name>
</gene>
<protein>
    <submittedName>
        <fullName evidence="3">YbaB/EbfC family DNA-binding protein</fullName>
    </submittedName>
</protein>
<keyword evidence="1" id="KW-0175">Coiled coil</keyword>
<proteinExistence type="predicted"/>
<feature type="coiled-coil region" evidence="1">
    <location>
        <begin position="21"/>
        <end position="48"/>
    </location>
</feature>
<evidence type="ECO:0000256" key="1">
    <source>
        <dbReference type="SAM" id="Coils"/>
    </source>
</evidence>
<feature type="region of interest" description="Disordered" evidence="2">
    <location>
        <begin position="121"/>
        <end position="186"/>
    </location>
</feature>
<dbReference type="Gene3D" id="3.30.1310.10">
    <property type="entry name" value="Nucleoid-associated protein YbaB-like domain"/>
    <property type="match status" value="1"/>
</dbReference>
<sequence length="186" mass="20192">MSGRDFDGSSEEKVARNAALRSQIDDMLDDLRKRTADLQEKQAAAAQQTFEASSDDGMVNVRVDATGTVQEVRLSDKAFERTNPEKLARSITSVIREASGTAQRQLQSTFAAEADVSNVPEVPGVPSLQGLLNSGPLVEPPDPGAERARRRSEEAQTGRAASAPQVQAAPDDWDDDWESNRRGGRR</sequence>
<evidence type="ECO:0000256" key="2">
    <source>
        <dbReference type="SAM" id="MobiDB-lite"/>
    </source>
</evidence>
<organism evidence="3 4">
    <name type="scientific">Saccharopolyspora terrae</name>
    <dbReference type="NCBI Taxonomy" id="2530384"/>
    <lineage>
        <taxon>Bacteria</taxon>
        <taxon>Bacillati</taxon>
        <taxon>Actinomycetota</taxon>
        <taxon>Actinomycetes</taxon>
        <taxon>Pseudonocardiales</taxon>
        <taxon>Pseudonocardiaceae</taxon>
        <taxon>Saccharopolyspora</taxon>
    </lineage>
</organism>
<evidence type="ECO:0000313" key="3">
    <source>
        <dbReference type="EMBL" id="TDD04591.1"/>
    </source>
</evidence>
<dbReference type="RefSeq" id="WP_132675997.1">
    <property type="nucleotide sequence ID" value="NZ_SMKS01000029.1"/>
</dbReference>